<dbReference type="EMBL" id="KB908637">
    <property type="protein sequence ID" value="EOA85799.1"/>
    <property type="molecule type" value="Genomic_DNA"/>
</dbReference>
<accession>R0K8L1</accession>
<dbReference type="RefSeq" id="XP_008026590.1">
    <property type="nucleotide sequence ID" value="XM_008028399.1"/>
</dbReference>
<evidence type="ECO:0000313" key="3">
    <source>
        <dbReference type="EMBL" id="EOA85799.1"/>
    </source>
</evidence>
<feature type="region of interest" description="Disordered" evidence="1">
    <location>
        <begin position="352"/>
        <end position="392"/>
    </location>
</feature>
<dbReference type="GeneID" id="19395469"/>
<feature type="region of interest" description="Disordered" evidence="1">
    <location>
        <begin position="167"/>
        <end position="216"/>
    </location>
</feature>
<keyword evidence="4" id="KW-1185">Reference proteome</keyword>
<evidence type="ECO:0000313" key="4">
    <source>
        <dbReference type="Proteomes" id="UP000016935"/>
    </source>
</evidence>
<dbReference type="OrthoDB" id="5417135at2759"/>
<proteinExistence type="predicted"/>
<protein>
    <submittedName>
        <fullName evidence="3">Uncharacterized protein</fullName>
    </submittedName>
</protein>
<feature type="region of interest" description="Disordered" evidence="1">
    <location>
        <begin position="627"/>
        <end position="651"/>
    </location>
</feature>
<keyword evidence="2" id="KW-0472">Membrane</keyword>
<feature type="compositionally biased region" description="Basic and acidic residues" evidence="1">
    <location>
        <begin position="134"/>
        <end position="147"/>
    </location>
</feature>
<dbReference type="PANTHER" id="PTHR42088">
    <property type="entry name" value="YALI0F10131P"/>
    <property type="match status" value="1"/>
</dbReference>
<dbReference type="AlphaFoldDB" id="R0K8L1"/>
<feature type="compositionally biased region" description="Basic and acidic residues" evidence="1">
    <location>
        <begin position="167"/>
        <end position="180"/>
    </location>
</feature>
<gene>
    <name evidence="3" type="ORF">SETTUDRAFT_111153</name>
</gene>
<feature type="region of interest" description="Disordered" evidence="1">
    <location>
        <begin position="573"/>
        <end position="600"/>
    </location>
</feature>
<dbReference type="STRING" id="671987.R0K8L1"/>
<feature type="region of interest" description="Disordered" evidence="1">
    <location>
        <begin position="229"/>
        <end position="290"/>
    </location>
</feature>
<dbReference type="Proteomes" id="UP000016935">
    <property type="component" value="Unassembled WGS sequence"/>
</dbReference>
<dbReference type="PANTHER" id="PTHR42088:SF1">
    <property type="entry name" value="YALI0F10131P"/>
    <property type="match status" value="1"/>
</dbReference>
<organism evidence="3 4">
    <name type="scientific">Exserohilum turcicum (strain 28A)</name>
    <name type="common">Northern leaf blight fungus</name>
    <name type="synonym">Setosphaeria turcica</name>
    <dbReference type="NCBI Taxonomy" id="671987"/>
    <lineage>
        <taxon>Eukaryota</taxon>
        <taxon>Fungi</taxon>
        <taxon>Dikarya</taxon>
        <taxon>Ascomycota</taxon>
        <taxon>Pezizomycotina</taxon>
        <taxon>Dothideomycetes</taxon>
        <taxon>Pleosporomycetidae</taxon>
        <taxon>Pleosporales</taxon>
        <taxon>Pleosporineae</taxon>
        <taxon>Pleosporaceae</taxon>
        <taxon>Exserohilum</taxon>
    </lineage>
</organism>
<feature type="transmembrane region" description="Helical" evidence="2">
    <location>
        <begin position="68"/>
        <end position="89"/>
    </location>
</feature>
<feature type="compositionally biased region" description="Basic residues" evidence="1">
    <location>
        <begin position="1"/>
        <end position="15"/>
    </location>
</feature>
<reference evidence="3 4" key="1">
    <citation type="journal article" date="2012" name="PLoS Pathog.">
        <title>Diverse lifestyles and strategies of plant pathogenesis encoded in the genomes of eighteen Dothideomycetes fungi.</title>
        <authorList>
            <person name="Ohm R.A."/>
            <person name="Feau N."/>
            <person name="Henrissat B."/>
            <person name="Schoch C.L."/>
            <person name="Horwitz B.A."/>
            <person name="Barry K.W."/>
            <person name="Condon B.J."/>
            <person name="Copeland A.C."/>
            <person name="Dhillon B."/>
            <person name="Glaser F."/>
            <person name="Hesse C.N."/>
            <person name="Kosti I."/>
            <person name="LaButti K."/>
            <person name="Lindquist E.A."/>
            <person name="Lucas S."/>
            <person name="Salamov A.A."/>
            <person name="Bradshaw R.E."/>
            <person name="Ciuffetti L."/>
            <person name="Hamelin R.C."/>
            <person name="Kema G.H.J."/>
            <person name="Lawrence C."/>
            <person name="Scott J.A."/>
            <person name="Spatafora J.W."/>
            <person name="Turgeon B.G."/>
            <person name="de Wit P.J.G.M."/>
            <person name="Zhong S."/>
            <person name="Goodwin S.B."/>
            <person name="Grigoriev I.V."/>
        </authorList>
    </citation>
    <scope>NUCLEOTIDE SEQUENCE [LARGE SCALE GENOMIC DNA]</scope>
    <source>
        <strain evidence="4">28A</strain>
    </source>
</reference>
<sequence>MSHSHHHHHHMHHEHARGDTLHLGSPASGASRTVRLVERASRVLLARDTSTCTSSSEPGCVKPTQVPMIAIALAIVVPVVGISVVLIFLHRRNKRKLREEDQRDKYKSNDWGMEGVVPKAGKSGGKSGGPEMSVSEKEIAGGHDRGLSIETGSPYILPVGLHGSRDSLHSLSRSQHDPHDPYGPVAFLRDDQSLRSPSLAGYKDNGSMYTTSSVGTKKEGLQAGLLQNAQRMSTSNPVRGDSMSPDESKSDSKFLEAGIPLSPLNPRYDSEPPAAPAPAASPSGPTTQYATYKPTTVPTISIPDVTVTEKQVNKSPAQTTNEVPSLPRIQSQAVVLENANNTHSIISTSSYGDAFEVTPPSPPRNTEQPAIVAPKPRYSTGPQNLGLGVDDLGRNTNRLSMSLRPMPSEDPLENPEERANRIRSFYKEYFDDSKPEPVGGHQYTDYVEDYGSEYQDGAVFDPRTGAFVVAQPNAPFAEPITRRAMTPPPRAPPRFRSNTGTGPRGPHMSNGSVVSSQYQPPRGMSSMSGRLPPPMKKPLPPPAALASLPTPAKLNENSMVFDAADFAPPVSFRERQNGMRPDSPLGGARPYSPSVRPHTPLVGSYDELPVLPSPHLMRKSGTFTALDFAPPGRIRDPAGSGMSDAGSIHSNRSGISAAGRFAVRSGANRVSRIPREIMGTKDDLAVTLRPRMNMVSGA</sequence>
<evidence type="ECO:0000256" key="2">
    <source>
        <dbReference type="SAM" id="Phobius"/>
    </source>
</evidence>
<feature type="region of interest" description="Disordered" evidence="1">
    <location>
        <begin position="97"/>
        <end position="147"/>
    </location>
</feature>
<feature type="region of interest" description="Disordered" evidence="1">
    <location>
        <begin position="1"/>
        <end position="32"/>
    </location>
</feature>
<reference evidence="3 4" key="2">
    <citation type="journal article" date="2013" name="PLoS Genet.">
        <title>Comparative genome structure, secondary metabolite, and effector coding capacity across Cochliobolus pathogens.</title>
        <authorList>
            <person name="Condon B.J."/>
            <person name="Leng Y."/>
            <person name="Wu D."/>
            <person name="Bushley K.E."/>
            <person name="Ohm R.A."/>
            <person name="Otillar R."/>
            <person name="Martin J."/>
            <person name="Schackwitz W."/>
            <person name="Grimwood J."/>
            <person name="MohdZainudin N."/>
            <person name="Xue C."/>
            <person name="Wang R."/>
            <person name="Manning V.A."/>
            <person name="Dhillon B."/>
            <person name="Tu Z.J."/>
            <person name="Steffenson B.J."/>
            <person name="Salamov A."/>
            <person name="Sun H."/>
            <person name="Lowry S."/>
            <person name="LaButti K."/>
            <person name="Han J."/>
            <person name="Copeland A."/>
            <person name="Lindquist E."/>
            <person name="Barry K."/>
            <person name="Schmutz J."/>
            <person name="Baker S.E."/>
            <person name="Ciuffetti L.M."/>
            <person name="Grigoriev I.V."/>
            <person name="Zhong S."/>
            <person name="Turgeon B.G."/>
        </authorList>
    </citation>
    <scope>NUCLEOTIDE SEQUENCE [LARGE SCALE GENOMIC DNA]</scope>
    <source>
        <strain evidence="4">28A</strain>
    </source>
</reference>
<dbReference type="HOGENOM" id="CLU_016576_0_0_1"/>
<feature type="compositionally biased region" description="Basic and acidic residues" evidence="1">
    <location>
        <begin position="97"/>
        <end position="108"/>
    </location>
</feature>
<keyword evidence="2" id="KW-0812">Transmembrane</keyword>
<dbReference type="eggNOG" id="ENOG502REX9">
    <property type="taxonomic scope" value="Eukaryota"/>
</dbReference>
<name>R0K8L1_EXST2</name>
<evidence type="ECO:0000256" key="1">
    <source>
        <dbReference type="SAM" id="MobiDB-lite"/>
    </source>
</evidence>
<feature type="compositionally biased region" description="Polar residues" evidence="1">
    <location>
        <begin position="509"/>
        <end position="519"/>
    </location>
</feature>
<feature type="region of interest" description="Disordered" evidence="1">
    <location>
        <begin position="480"/>
        <end position="537"/>
    </location>
</feature>
<keyword evidence="2" id="KW-1133">Transmembrane helix</keyword>